<feature type="region of interest" description="Disordered" evidence="1">
    <location>
        <begin position="192"/>
        <end position="220"/>
    </location>
</feature>
<feature type="chain" id="PRO_5008898051" evidence="3">
    <location>
        <begin position="25"/>
        <end position="220"/>
    </location>
</feature>
<evidence type="ECO:0000313" key="4">
    <source>
        <dbReference type="EMBL" id="GAU94647.1"/>
    </source>
</evidence>
<keyword evidence="2" id="KW-0472">Membrane</keyword>
<keyword evidence="3" id="KW-0732">Signal</keyword>
<dbReference type="Proteomes" id="UP000186922">
    <property type="component" value="Unassembled WGS sequence"/>
</dbReference>
<keyword evidence="2" id="KW-1133">Transmembrane helix</keyword>
<feature type="signal peptide" evidence="3">
    <location>
        <begin position="1"/>
        <end position="24"/>
    </location>
</feature>
<keyword evidence="2" id="KW-0812">Transmembrane</keyword>
<keyword evidence="5" id="KW-1185">Reference proteome</keyword>
<dbReference type="EMBL" id="BDGG01000002">
    <property type="protein sequence ID" value="GAU94647.1"/>
    <property type="molecule type" value="Genomic_DNA"/>
</dbReference>
<dbReference type="AlphaFoldDB" id="A0A1D1V4S0"/>
<feature type="transmembrane region" description="Helical" evidence="2">
    <location>
        <begin position="164"/>
        <end position="185"/>
    </location>
</feature>
<evidence type="ECO:0000256" key="3">
    <source>
        <dbReference type="SAM" id="SignalP"/>
    </source>
</evidence>
<sequence>MSLYGTAGLVFVLILEYSIKLIQGGDVYTIASCHWCKLTGRSDTSSNCSAGQSVSERGYNSDCSPQAPYRFCHGPTLANPGPLYHGCAVSRPLDLAQYPELCTYDDLKLKLADKAECVCDSGLANADTQQLLRGSTCQMGDMAVEWKVTVTKEEEAPSCQTGCIAGICLGLGFFAAIITCLFYGIHRNKKGAKSKSSPPQAPAANASAYPIHPTGPVRHK</sequence>
<evidence type="ECO:0000256" key="1">
    <source>
        <dbReference type="SAM" id="MobiDB-lite"/>
    </source>
</evidence>
<comment type="caution">
    <text evidence="4">The sequence shown here is derived from an EMBL/GenBank/DDBJ whole genome shotgun (WGS) entry which is preliminary data.</text>
</comment>
<proteinExistence type="predicted"/>
<evidence type="ECO:0000256" key="2">
    <source>
        <dbReference type="SAM" id="Phobius"/>
    </source>
</evidence>
<protein>
    <submittedName>
        <fullName evidence="4">Uncharacterized protein</fullName>
    </submittedName>
</protein>
<reference evidence="4 5" key="1">
    <citation type="journal article" date="2016" name="Nat. Commun.">
        <title>Extremotolerant tardigrade genome and improved radiotolerance of human cultured cells by tardigrade-unique protein.</title>
        <authorList>
            <person name="Hashimoto T."/>
            <person name="Horikawa D.D."/>
            <person name="Saito Y."/>
            <person name="Kuwahara H."/>
            <person name="Kozuka-Hata H."/>
            <person name="Shin-I T."/>
            <person name="Minakuchi Y."/>
            <person name="Ohishi K."/>
            <person name="Motoyama A."/>
            <person name="Aizu T."/>
            <person name="Enomoto A."/>
            <person name="Kondo K."/>
            <person name="Tanaka S."/>
            <person name="Hara Y."/>
            <person name="Koshikawa S."/>
            <person name="Sagara H."/>
            <person name="Miura T."/>
            <person name="Yokobori S."/>
            <person name="Miyagawa K."/>
            <person name="Suzuki Y."/>
            <person name="Kubo T."/>
            <person name="Oyama M."/>
            <person name="Kohara Y."/>
            <person name="Fujiyama A."/>
            <person name="Arakawa K."/>
            <person name="Katayama T."/>
            <person name="Toyoda A."/>
            <person name="Kunieda T."/>
        </authorList>
    </citation>
    <scope>NUCLEOTIDE SEQUENCE [LARGE SCALE GENOMIC DNA]</scope>
    <source>
        <strain evidence="4 5">YOKOZUNA-1</strain>
    </source>
</reference>
<accession>A0A1D1V4S0</accession>
<evidence type="ECO:0000313" key="5">
    <source>
        <dbReference type="Proteomes" id="UP000186922"/>
    </source>
</evidence>
<name>A0A1D1V4S0_RAMVA</name>
<organism evidence="4 5">
    <name type="scientific">Ramazzottius varieornatus</name>
    <name type="common">Water bear</name>
    <name type="synonym">Tardigrade</name>
    <dbReference type="NCBI Taxonomy" id="947166"/>
    <lineage>
        <taxon>Eukaryota</taxon>
        <taxon>Metazoa</taxon>
        <taxon>Ecdysozoa</taxon>
        <taxon>Tardigrada</taxon>
        <taxon>Eutardigrada</taxon>
        <taxon>Parachela</taxon>
        <taxon>Hypsibioidea</taxon>
        <taxon>Ramazzottiidae</taxon>
        <taxon>Ramazzottius</taxon>
    </lineage>
</organism>
<feature type="compositionally biased region" description="Low complexity" evidence="1">
    <location>
        <begin position="194"/>
        <end position="210"/>
    </location>
</feature>
<gene>
    <name evidence="4" type="primary">RvY_06380-1</name>
    <name evidence="4" type="synonym">RvY_06380.1</name>
    <name evidence="4" type="ORF">RvY_06380</name>
</gene>